<evidence type="ECO:0000313" key="2">
    <source>
        <dbReference type="Proteomes" id="UP000288716"/>
    </source>
</evidence>
<organism evidence="1 2">
    <name type="scientific">Leptotrombidium deliense</name>
    <dbReference type="NCBI Taxonomy" id="299467"/>
    <lineage>
        <taxon>Eukaryota</taxon>
        <taxon>Metazoa</taxon>
        <taxon>Ecdysozoa</taxon>
        <taxon>Arthropoda</taxon>
        <taxon>Chelicerata</taxon>
        <taxon>Arachnida</taxon>
        <taxon>Acari</taxon>
        <taxon>Acariformes</taxon>
        <taxon>Trombidiformes</taxon>
        <taxon>Prostigmata</taxon>
        <taxon>Anystina</taxon>
        <taxon>Parasitengona</taxon>
        <taxon>Trombiculoidea</taxon>
        <taxon>Trombiculidae</taxon>
        <taxon>Leptotrombidium</taxon>
    </lineage>
</organism>
<reference evidence="1 2" key="1">
    <citation type="journal article" date="2018" name="Gigascience">
        <title>Genomes of trombidid mites reveal novel predicted allergens and laterally-transferred genes associated with secondary metabolism.</title>
        <authorList>
            <person name="Dong X."/>
            <person name="Chaisiri K."/>
            <person name="Xia D."/>
            <person name="Armstrong S.D."/>
            <person name="Fang Y."/>
            <person name="Donnelly M.J."/>
            <person name="Kadowaki T."/>
            <person name="McGarry J.W."/>
            <person name="Darby A.C."/>
            <person name="Makepeace B.L."/>
        </authorList>
    </citation>
    <scope>NUCLEOTIDE SEQUENCE [LARGE SCALE GENOMIC DNA]</scope>
    <source>
        <strain evidence="1">UoL-UT</strain>
    </source>
</reference>
<evidence type="ECO:0000313" key="1">
    <source>
        <dbReference type="EMBL" id="RWS27394.1"/>
    </source>
</evidence>
<dbReference type="AlphaFoldDB" id="A0A443SIP5"/>
<name>A0A443SIP5_9ACAR</name>
<dbReference type="Proteomes" id="UP000288716">
    <property type="component" value="Unassembled WGS sequence"/>
</dbReference>
<protein>
    <submittedName>
        <fullName evidence="1">Uncharacterized protein</fullName>
    </submittedName>
</protein>
<sequence>MKVLAVFVRHLLLANTTTQ</sequence>
<dbReference type="VEuPathDB" id="VectorBase:LDEU004646"/>
<accession>A0A443SIP5</accession>
<keyword evidence="2" id="KW-1185">Reference proteome</keyword>
<comment type="caution">
    <text evidence="1">The sequence shown here is derived from an EMBL/GenBank/DDBJ whole genome shotgun (WGS) entry which is preliminary data.</text>
</comment>
<dbReference type="EMBL" id="NCKV01002046">
    <property type="protein sequence ID" value="RWS27394.1"/>
    <property type="molecule type" value="Genomic_DNA"/>
</dbReference>
<proteinExistence type="predicted"/>
<gene>
    <name evidence="1" type="ORF">B4U80_04214</name>
</gene>